<dbReference type="GO" id="GO:0000243">
    <property type="term" value="C:commitment complex"/>
    <property type="evidence" value="ECO:0007669"/>
    <property type="project" value="TreeGrafter"/>
</dbReference>
<keyword evidence="4" id="KW-0508">mRNA splicing</keyword>
<evidence type="ECO:0000256" key="3">
    <source>
        <dbReference type="ARBA" id="ARBA00022737"/>
    </source>
</evidence>
<dbReference type="PANTHER" id="PTHR17204:SF5">
    <property type="entry name" value="PRE-MRNA-PROCESSING FACTOR 39"/>
    <property type="match status" value="1"/>
</dbReference>
<evidence type="ECO:0000256" key="7">
    <source>
        <dbReference type="SAM" id="MobiDB-lite"/>
    </source>
</evidence>
<comment type="subcellular location">
    <subcellularLocation>
        <location evidence="1">Nucleus</location>
    </subcellularLocation>
</comment>
<dbReference type="GO" id="GO:0000395">
    <property type="term" value="P:mRNA 5'-splice site recognition"/>
    <property type="evidence" value="ECO:0007669"/>
    <property type="project" value="TreeGrafter"/>
</dbReference>
<keyword evidence="9" id="KW-1185">Reference proteome</keyword>
<keyword evidence="2" id="KW-0507">mRNA processing</keyword>
<accession>A0AAV1JM93</accession>
<dbReference type="GO" id="GO:0005685">
    <property type="term" value="C:U1 snRNP"/>
    <property type="evidence" value="ECO:0007669"/>
    <property type="project" value="TreeGrafter"/>
</dbReference>
<dbReference type="EMBL" id="CAVLEF010000082">
    <property type="protein sequence ID" value="CAK1550546.1"/>
    <property type="molecule type" value="Genomic_DNA"/>
</dbReference>
<dbReference type="InterPro" id="IPR003107">
    <property type="entry name" value="HAT"/>
</dbReference>
<dbReference type="SMART" id="SM00386">
    <property type="entry name" value="HAT"/>
    <property type="match status" value="1"/>
</dbReference>
<feature type="compositionally biased region" description="Low complexity" evidence="7">
    <location>
        <begin position="147"/>
        <end position="170"/>
    </location>
</feature>
<dbReference type="AlphaFoldDB" id="A0AAV1JM93"/>
<feature type="region of interest" description="Disordered" evidence="7">
    <location>
        <begin position="143"/>
        <end position="314"/>
    </location>
</feature>
<keyword evidence="3" id="KW-0677">Repeat</keyword>
<evidence type="ECO:0000256" key="6">
    <source>
        <dbReference type="ARBA" id="ARBA00038019"/>
    </source>
</evidence>
<sequence>MDDDGSSDLQKCLSENQMDRDEVPLINENSNGLSHLLTDGEFSNVDAAVDESSISNQGFLNAVELSAGSVGDYLENNADAYNTDSFDVGDMAVNFPTDSLDGDSRLSAGFKLNEDTENDSKIQNDSEMSNGDYALHENMESSDALANNEESNSSDKNNIDSNKNVDSNDIQGDKMEEIDDVGNSAFETNDIADNVTETNKTSKEVGCAGETEVVSEDELPAVEKPSVKDAENVSDDELPGPKPADLPADTEVVSEDELPSSKKESSRKRKPDEECDYDPESPTSEKKQAIAKNGESKPIPAEKRSSTDEKPKKKPLPELERYWKVVNDDPTDFTGWTYLLQYVDQESDVEAAREAYDAFLSHYPYCYGYWRKYADYEKRKGSKKKCLECDEANNARKPKSSMAIGEFKRYLDIVIVLNLLWCLYNTSSVYTFYLSFHGVIEWDRRGARQVLNSFRHRLALAVETTPTRRRPAATGVDTANISMLDGSEMFP</sequence>
<evidence type="ECO:0000256" key="4">
    <source>
        <dbReference type="ARBA" id="ARBA00023187"/>
    </source>
</evidence>
<dbReference type="InterPro" id="IPR011990">
    <property type="entry name" value="TPR-like_helical_dom_sf"/>
</dbReference>
<feature type="compositionally biased region" description="Basic and acidic residues" evidence="7">
    <location>
        <begin position="300"/>
        <end position="314"/>
    </location>
</feature>
<evidence type="ECO:0000313" key="9">
    <source>
        <dbReference type="Proteomes" id="UP001497472"/>
    </source>
</evidence>
<dbReference type="GO" id="GO:0030627">
    <property type="term" value="F:pre-mRNA 5'-splice site binding"/>
    <property type="evidence" value="ECO:0007669"/>
    <property type="project" value="TreeGrafter"/>
</dbReference>
<dbReference type="PANTHER" id="PTHR17204">
    <property type="entry name" value="PRE-MRNA PROCESSING PROTEIN PRP39-RELATED"/>
    <property type="match status" value="1"/>
</dbReference>
<proteinExistence type="inferred from homology"/>
<organism evidence="8 9">
    <name type="scientific">Leptosia nina</name>
    <dbReference type="NCBI Taxonomy" id="320188"/>
    <lineage>
        <taxon>Eukaryota</taxon>
        <taxon>Metazoa</taxon>
        <taxon>Ecdysozoa</taxon>
        <taxon>Arthropoda</taxon>
        <taxon>Hexapoda</taxon>
        <taxon>Insecta</taxon>
        <taxon>Pterygota</taxon>
        <taxon>Neoptera</taxon>
        <taxon>Endopterygota</taxon>
        <taxon>Lepidoptera</taxon>
        <taxon>Glossata</taxon>
        <taxon>Ditrysia</taxon>
        <taxon>Papilionoidea</taxon>
        <taxon>Pieridae</taxon>
        <taxon>Pierinae</taxon>
        <taxon>Leptosia</taxon>
    </lineage>
</organism>
<name>A0AAV1JM93_9NEOP</name>
<evidence type="ECO:0000256" key="2">
    <source>
        <dbReference type="ARBA" id="ARBA00022664"/>
    </source>
</evidence>
<dbReference type="Proteomes" id="UP001497472">
    <property type="component" value="Unassembled WGS sequence"/>
</dbReference>
<evidence type="ECO:0000313" key="8">
    <source>
        <dbReference type="EMBL" id="CAK1550546.1"/>
    </source>
</evidence>
<comment type="caution">
    <text evidence="8">The sequence shown here is derived from an EMBL/GenBank/DDBJ whole genome shotgun (WGS) entry which is preliminary data.</text>
</comment>
<feature type="compositionally biased region" description="Polar residues" evidence="7">
    <location>
        <begin position="7"/>
        <end position="16"/>
    </location>
</feature>
<comment type="similarity">
    <text evidence="6">Belongs to the PRP39 family.</text>
</comment>
<reference evidence="8 9" key="1">
    <citation type="submission" date="2023-11" db="EMBL/GenBank/DDBJ databases">
        <authorList>
            <person name="Okamura Y."/>
        </authorList>
    </citation>
    <scope>NUCLEOTIDE SEQUENCE [LARGE SCALE GENOMIC DNA]</scope>
</reference>
<dbReference type="GO" id="GO:0071004">
    <property type="term" value="C:U2-type prespliceosome"/>
    <property type="evidence" value="ECO:0007669"/>
    <property type="project" value="TreeGrafter"/>
</dbReference>
<dbReference type="Pfam" id="PF23240">
    <property type="entry name" value="HAT_PRP39_N"/>
    <property type="match status" value="1"/>
</dbReference>
<evidence type="ECO:0000256" key="5">
    <source>
        <dbReference type="ARBA" id="ARBA00023242"/>
    </source>
</evidence>
<feature type="region of interest" description="Disordered" evidence="7">
    <location>
        <begin position="1"/>
        <end position="25"/>
    </location>
</feature>
<protein>
    <recommendedName>
        <fullName evidence="10">Pre-mRNA-processing factor 39</fullName>
    </recommendedName>
</protein>
<dbReference type="Gene3D" id="1.25.40.10">
    <property type="entry name" value="Tetratricopeptide repeat domain"/>
    <property type="match status" value="1"/>
</dbReference>
<gene>
    <name evidence="8" type="ORF">LNINA_LOCUS9768</name>
</gene>
<dbReference type="SUPFAM" id="SSF48452">
    <property type="entry name" value="TPR-like"/>
    <property type="match status" value="1"/>
</dbReference>
<keyword evidence="5" id="KW-0539">Nucleus</keyword>
<evidence type="ECO:0008006" key="10">
    <source>
        <dbReference type="Google" id="ProtNLM"/>
    </source>
</evidence>
<evidence type="ECO:0000256" key="1">
    <source>
        <dbReference type="ARBA" id="ARBA00004123"/>
    </source>
</evidence>